<comment type="caution">
    <text evidence="3">The sequence shown here is derived from an EMBL/GenBank/DDBJ whole genome shotgun (WGS) entry which is preliminary data.</text>
</comment>
<dbReference type="OrthoDB" id="9802248at2"/>
<keyword evidence="1" id="KW-1133">Transmembrane helix</keyword>
<keyword evidence="1" id="KW-0812">Transmembrane</keyword>
<dbReference type="SUPFAM" id="SSF56281">
    <property type="entry name" value="Metallo-hydrolase/oxidoreductase"/>
    <property type="match status" value="1"/>
</dbReference>
<dbReference type="Pfam" id="PF00753">
    <property type="entry name" value="Lactamase_B"/>
    <property type="match status" value="1"/>
</dbReference>
<dbReference type="InterPro" id="IPR036866">
    <property type="entry name" value="RibonucZ/Hydroxyglut_hydro"/>
</dbReference>
<gene>
    <name evidence="3" type="ORF">MYP_3943</name>
</gene>
<keyword evidence="4" id="KW-1185">Reference proteome</keyword>
<organism evidence="3 4">
    <name type="scientific">Sporocytophaga myxococcoides</name>
    <dbReference type="NCBI Taxonomy" id="153721"/>
    <lineage>
        <taxon>Bacteria</taxon>
        <taxon>Pseudomonadati</taxon>
        <taxon>Bacteroidota</taxon>
        <taxon>Cytophagia</taxon>
        <taxon>Cytophagales</taxon>
        <taxon>Cytophagaceae</taxon>
        <taxon>Sporocytophaga</taxon>
    </lineage>
</organism>
<dbReference type="STRING" id="153721.MYP_3943"/>
<reference evidence="3 4" key="1">
    <citation type="submission" date="2014-09" db="EMBL/GenBank/DDBJ databases">
        <title>Sporocytophaga myxococcoides PG-01 genome sequencing.</title>
        <authorList>
            <person name="Liu L."/>
            <person name="Gao P.J."/>
            <person name="Chen G.J."/>
            <person name="Wang L.S."/>
        </authorList>
    </citation>
    <scope>NUCLEOTIDE SEQUENCE [LARGE SCALE GENOMIC DNA]</scope>
    <source>
        <strain evidence="3 4">PG-01</strain>
    </source>
</reference>
<dbReference type="SMART" id="SM00849">
    <property type="entry name" value="Lactamase_B"/>
    <property type="match status" value="1"/>
</dbReference>
<dbReference type="PANTHER" id="PTHR42951">
    <property type="entry name" value="METALLO-BETA-LACTAMASE DOMAIN-CONTAINING"/>
    <property type="match status" value="1"/>
</dbReference>
<name>A0A098LKM2_9BACT</name>
<evidence type="ECO:0000313" key="4">
    <source>
        <dbReference type="Proteomes" id="UP000030185"/>
    </source>
</evidence>
<dbReference type="AlphaFoldDB" id="A0A098LKM2"/>
<dbReference type="Gene3D" id="3.60.15.10">
    <property type="entry name" value="Ribonuclease Z/Hydroxyacylglutathione hydrolase-like"/>
    <property type="match status" value="1"/>
</dbReference>
<protein>
    <submittedName>
        <fullName evidence="3">Beta-lactamase</fullName>
    </submittedName>
</protein>
<evidence type="ECO:0000259" key="2">
    <source>
        <dbReference type="SMART" id="SM00849"/>
    </source>
</evidence>
<accession>A0A098LKM2</accession>
<feature type="domain" description="Metallo-beta-lactamase" evidence="2">
    <location>
        <begin position="25"/>
        <end position="240"/>
    </location>
</feature>
<dbReference type="Proteomes" id="UP000030185">
    <property type="component" value="Unassembled WGS sequence"/>
</dbReference>
<dbReference type="eggNOG" id="COG0491">
    <property type="taxonomic scope" value="Bacteria"/>
</dbReference>
<evidence type="ECO:0000256" key="1">
    <source>
        <dbReference type="SAM" id="Phobius"/>
    </source>
</evidence>
<dbReference type="InterPro" id="IPR001279">
    <property type="entry name" value="Metallo-B-lactamas"/>
</dbReference>
<dbReference type="CDD" id="cd07721">
    <property type="entry name" value="yflN-like_MBL-fold"/>
    <property type="match status" value="1"/>
</dbReference>
<proteinExistence type="predicted"/>
<evidence type="ECO:0000313" key="3">
    <source>
        <dbReference type="EMBL" id="GAL86713.1"/>
    </source>
</evidence>
<dbReference type="RefSeq" id="WP_052430354.1">
    <property type="nucleotide sequence ID" value="NZ_BBLT01000009.1"/>
</dbReference>
<dbReference type="PANTHER" id="PTHR42951:SF17">
    <property type="entry name" value="METALLO-BETA-LACTAMASE DOMAIN-CONTAINING PROTEIN"/>
    <property type="match status" value="1"/>
</dbReference>
<dbReference type="EMBL" id="BBLT01000009">
    <property type="protein sequence ID" value="GAL86713.1"/>
    <property type="molecule type" value="Genomic_DNA"/>
</dbReference>
<dbReference type="InterPro" id="IPR050855">
    <property type="entry name" value="NDM-1-like"/>
</dbReference>
<keyword evidence="1" id="KW-0472">Membrane</keyword>
<feature type="transmembrane region" description="Helical" evidence="1">
    <location>
        <begin position="288"/>
        <end position="309"/>
    </location>
</feature>
<sequence>MVWDLLRRKNRYELAEDVIGFKSLNVNFYLIGEPGAGNPWTIIDAGITSSGKKIIKEAANLFGKDNPPEALLLTHGHFDHVGGIPDLLKEWQDLKIYAHPLEIPYLTGDLNFPPPETVSGSSAIAYLLQLYSGKTLNFSMHVQPLPDGWVPSLEGWRYIHTPGISPGHVSFFRPKDKVLIAGDLISSRTKSSSISSIFVSEDQEIQGPPVHYNINHSIVCSSLKKIRSLNPKIAGVGQGRPISEEQLVSGLDILINVFEKEKLKEEELLTTNGVPDTATKNGHNFRKIGTIASVFSLLAVSAGLGYYFVKKR</sequence>